<organism evidence="1 2">
    <name type="scientific">Amphibalanus amphitrite</name>
    <name type="common">Striped barnacle</name>
    <name type="synonym">Balanus amphitrite</name>
    <dbReference type="NCBI Taxonomy" id="1232801"/>
    <lineage>
        <taxon>Eukaryota</taxon>
        <taxon>Metazoa</taxon>
        <taxon>Ecdysozoa</taxon>
        <taxon>Arthropoda</taxon>
        <taxon>Crustacea</taxon>
        <taxon>Multicrustacea</taxon>
        <taxon>Cirripedia</taxon>
        <taxon>Thoracica</taxon>
        <taxon>Thoracicalcarea</taxon>
        <taxon>Balanomorpha</taxon>
        <taxon>Balanoidea</taxon>
        <taxon>Balanidae</taxon>
        <taxon>Amphibalaninae</taxon>
        <taxon>Amphibalanus</taxon>
    </lineage>
</organism>
<dbReference type="OrthoDB" id="6382074at2759"/>
<dbReference type="SUPFAM" id="SSF53098">
    <property type="entry name" value="Ribonuclease H-like"/>
    <property type="match status" value="1"/>
</dbReference>
<dbReference type="InterPro" id="IPR012337">
    <property type="entry name" value="RNaseH-like_sf"/>
</dbReference>
<dbReference type="PANTHER" id="PTHR47501:SF5">
    <property type="entry name" value="HAT C-TERMINAL DIMERISATION DOMAIN-CONTAINING PROTEIN"/>
    <property type="match status" value="1"/>
</dbReference>
<evidence type="ECO:0008006" key="3">
    <source>
        <dbReference type="Google" id="ProtNLM"/>
    </source>
</evidence>
<dbReference type="PANTHER" id="PTHR47501">
    <property type="entry name" value="TRANSPOSASE-RELATED"/>
    <property type="match status" value="1"/>
</dbReference>
<comment type="caution">
    <text evidence="1">The sequence shown here is derived from an EMBL/GenBank/DDBJ whole genome shotgun (WGS) entry which is preliminary data.</text>
</comment>
<dbReference type="EMBL" id="VIIS01001292">
    <property type="protein sequence ID" value="KAF0300093.1"/>
    <property type="molecule type" value="Genomic_DNA"/>
</dbReference>
<evidence type="ECO:0000313" key="1">
    <source>
        <dbReference type="EMBL" id="KAF0300093.1"/>
    </source>
</evidence>
<proteinExistence type="predicted"/>
<dbReference type="Proteomes" id="UP000440578">
    <property type="component" value="Unassembled WGS sequence"/>
</dbReference>
<evidence type="ECO:0000313" key="2">
    <source>
        <dbReference type="Proteomes" id="UP000440578"/>
    </source>
</evidence>
<gene>
    <name evidence="1" type="ORF">FJT64_003348</name>
</gene>
<accession>A0A6A4W2A5</accession>
<dbReference type="AlphaFoldDB" id="A0A6A4W2A5"/>
<name>A0A6A4W2A5_AMPAM</name>
<protein>
    <recommendedName>
        <fullName evidence="3">HAT C-terminal dimerisation domain-containing protein</fullName>
    </recommendedName>
</protein>
<reference evidence="1 2" key="1">
    <citation type="submission" date="2019-07" db="EMBL/GenBank/DDBJ databases">
        <title>Draft genome assembly of a fouling barnacle, Amphibalanus amphitrite (Darwin, 1854): The first reference genome for Thecostraca.</title>
        <authorList>
            <person name="Kim W."/>
        </authorList>
    </citation>
    <scope>NUCLEOTIDE SEQUENCE [LARGE SCALE GENOMIC DNA]</scope>
    <source>
        <strain evidence="1">SNU_AA5</strain>
        <tissue evidence="1">Soma without cirri and trophi</tissue>
    </source>
</reference>
<keyword evidence="2" id="KW-1185">Reference proteome</keyword>
<sequence length="325" mass="36560">MEEVLKEYSIQNKVTAVTTDSGSNFVKAFRLFQVVDAEPEDGDADEHDQVDIIDVADMLQEAADDDQLFRLPPHQRCAAHTMNLVANDSEKASANSRFNKVEIAFIAEYVKVMKPVAQALNILQGQKNSYLGFVLPTVAQLQKVLDAQVHDLRICAPLVDALLLSLNRRFGPKFDDDRHILAAAVHPRFKLTWTDDEVVRTRAKRLLQDGISQIQLMEVKEAAGETKGDADVDDPDVDLFFPRPCSSTRESVEEVVDTHLHGRGSTLRDLHETVEKLFRKVNTTLPSSAAVERLFSHGAGIFKENRYRLNDDTFEMQLMLKLNTT</sequence>